<dbReference type="SMART" id="SM00709">
    <property type="entry name" value="Zpr1"/>
    <property type="match status" value="1"/>
</dbReference>
<dbReference type="InterPro" id="IPR056180">
    <property type="entry name" value="ZPR1_jr_dom"/>
</dbReference>
<comment type="caution">
    <text evidence="6">The sequence shown here is derived from an EMBL/GenBank/DDBJ whole genome shotgun (WGS) entry which is preliminary data.</text>
</comment>
<keyword evidence="7" id="KW-1185">Reference proteome</keyword>
<dbReference type="AlphaFoldDB" id="A0A371NAD2"/>
<dbReference type="PANTHER" id="PTHR10876:SF0">
    <property type="entry name" value="ZINC FINGER PROTEIN ZPR1"/>
    <property type="match status" value="1"/>
</dbReference>
<feature type="domain" description="Zinc finger ZPR1-type" evidence="5">
    <location>
        <begin position="8"/>
        <end position="164"/>
    </location>
</feature>
<reference evidence="6 7" key="1">
    <citation type="submission" date="2018-07" db="EMBL/GenBank/DDBJ databases">
        <title>Genomic Encyclopedia of Type Strains, Phase IV (KMG-IV): sequencing the most valuable type-strain genomes for metagenomic binning, comparative biology and taxonomic classification.</title>
        <authorList>
            <person name="Goeker M."/>
        </authorList>
    </citation>
    <scope>NUCLEOTIDE SEQUENCE [LARGE SCALE GENOMIC DNA]</scope>
    <source>
        <strain evidence="6 7">DSM 7466</strain>
    </source>
</reference>
<dbReference type="GO" id="GO:0008270">
    <property type="term" value="F:zinc ion binding"/>
    <property type="evidence" value="ECO:0007669"/>
    <property type="project" value="UniProtKB-KW"/>
</dbReference>
<dbReference type="Proteomes" id="UP000256864">
    <property type="component" value="Unassembled WGS sequence"/>
</dbReference>
<dbReference type="Pfam" id="PF03367">
    <property type="entry name" value="Zn_ribbon_ZPR1"/>
    <property type="match status" value="1"/>
</dbReference>
<evidence type="ECO:0000256" key="3">
    <source>
        <dbReference type="ARBA" id="ARBA00022771"/>
    </source>
</evidence>
<evidence type="ECO:0000313" key="6">
    <source>
        <dbReference type="EMBL" id="REE24649.1"/>
    </source>
</evidence>
<dbReference type="NCBIfam" id="TIGR00340">
    <property type="entry name" value="zpr1_rel"/>
    <property type="match status" value="1"/>
</dbReference>
<dbReference type="InterPro" id="IPR040141">
    <property type="entry name" value="ZPR1"/>
</dbReference>
<evidence type="ECO:0000259" key="5">
    <source>
        <dbReference type="SMART" id="SM00709"/>
    </source>
</evidence>
<dbReference type="NCBIfam" id="TIGR00310">
    <property type="entry name" value="ZPR1_znf"/>
    <property type="match status" value="1"/>
</dbReference>
<protein>
    <submittedName>
        <fullName evidence="6">Zinc finger protein</fullName>
    </submittedName>
</protein>
<comment type="similarity">
    <text evidence="1">Belongs to the ZPR1 family.</text>
</comment>
<proteinExistence type="inferred from homology"/>
<dbReference type="InterPro" id="IPR042452">
    <property type="entry name" value="ZPR1_Znf1/2"/>
</dbReference>
<dbReference type="Gene3D" id="2.60.120.1040">
    <property type="entry name" value="ZPR1, A/B domain"/>
    <property type="match status" value="1"/>
</dbReference>
<dbReference type="GeneID" id="82298256"/>
<gene>
    <name evidence="6" type="ORF">C7452_1757</name>
</gene>
<keyword evidence="4" id="KW-0862">Zinc</keyword>
<dbReference type="Pfam" id="PF22794">
    <property type="entry name" value="jr-ZPR1"/>
    <property type="match status" value="1"/>
</dbReference>
<dbReference type="InterPro" id="IPR004470">
    <property type="entry name" value="ZPR1-like_arc"/>
</dbReference>
<keyword evidence="3" id="KW-0863">Zinc-finger</keyword>
<dbReference type="EMBL" id="QREL01000004">
    <property type="protein sequence ID" value="REE24649.1"/>
    <property type="molecule type" value="Genomic_DNA"/>
</dbReference>
<keyword evidence="2" id="KW-0479">Metal-binding</keyword>
<dbReference type="InterPro" id="IPR004457">
    <property type="entry name" value="Znf_ZPR1"/>
</dbReference>
<dbReference type="Gene3D" id="2.20.25.420">
    <property type="entry name" value="ZPR1, zinc finger domain"/>
    <property type="match status" value="1"/>
</dbReference>
<accession>A0A371NAD2</accession>
<evidence type="ECO:0000256" key="4">
    <source>
        <dbReference type="ARBA" id="ARBA00022833"/>
    </source>
</evidence>
<dbReference type="RefSeq" id="WP_115892869.1">
    <property type="nucleotide sequence ID" value="NZ_QREL01000004.1"/>
</dbReference>
<evidence type="ECO:0000256" key="1">
    <source>
        <dbReference type="ARBA" id="ARBA00008354"/>
    </source>
</evidence>
<name>A0A371NAD2_9EURY</name>
<evidence type="ECO:0000256" key="2">
    <source>
        <dbReference type="ARBA" id="ARBA00022723"/>
    </source>
</evidence>
<organism evidence="6 7">
    <name type="scientific">Methanothermobacter defluvii</name>
    <dbReference type="NCBI Taxonomy" id="49339"/>
    <lineage>
        <taxon>Archaea</taxon>
        <taxon>Methanobacteriati</taxon>
        <taxon>Methanobacteriota</taxon>
        <taxon>Methanomada group</taxon>
        <taxon>Methanobacteria</taxon>
        <taxon>Methanobacteriales</taxon>
        <taxon>Methanobacteriaceae</taxon>
        <taxon>Methanothermobacter</taxon>
    </lineage>
</organism>
<dbReference type="InterPro" id="IPR042451">
    <property type="entry name" value="ZPR1_A/B_dom"/>
</dbReference>
<dbReference type="PANTHER" id="PTHR10876">
    <property type="entry name" value="ZINC FINGER PROTEIN ZPR1"/>
    <property type="match status" value="1"/>
</dbReference>
<evidence type="ECO:0000313" key="7">
    <source>
        <dbReference type="Proteomes" id="UP000256864"/>
    </source>
</evidence>
<sequence length="196" mass="22063">MNQQDMKIDCPVCGGERCMTAVTRVEKIPYFGEIMESVLICERCNYRSTDIICLEQKEPSRYIIEAGEDTLNARVVKSQSATIRIPELGLKVEPGPRSAGYISNIEGVVERFETALKTALNLFEDDESKEKASKILEMLHEVREGVRKVTVIIEDPFGQSFVGHPLALKEKLSEDEIRSLKTGFLVFESEGNDDED</sequence>